<name>A0A9Q1ER58_SYNKA</name>
<gene>
    <name evidence="2" type="ORF">SKAU_G00308600</name>
</gene>
<accession>A0A9Q1ER58</accession>
<dbReference type="Proteomes" id="UP001152622">
    <property type="component" value="Chromosome 13"/>
</dbReference>
<keyword evidence="1" id="KW-0812">Transmembrane</keyword>
<organism evidence="2 3">
    <name type="scientific">Synaphobranchus kaupii</name>
    <name type="common">Kaup's arrowtooth eel</name>
    <dbReference type="NCBI Taxonomy" id="118154"/>
    <lineage>
        <taxon>Eukaryota</taxon>
        <taxon>Metazoa</taxon>
        <taxon>Chordata</taxon>
        <taxon>Craniata</taxon>
        <taxon>Vertebrata</taxon>
        <taxon>Euteleostomi</taxon>
        <taxon>Actinopterygii</taxon>
        <taxon>Neopterygii</taxon>
        <taxon>Teleostei</taxon>
        <taxon>Anguilliformes</taxon>
        <taxon>Synaphobranchidae</taxon>
        <taxon>Synaphobranchus</taxon>
    </lineage>
</organism>
<proteinExistence type="predicted"/>
<dbReference type="OrthoDB" id="5296287at2759"/>
<keyword evidence="1" id="KW-0472">Membrane</keyword>
<evidence type="ECO:0000313" key="2">
    <source>
        <dbReference type="EMBL" id="KAJ8343531.1"/>
    </source>
</evidence>
<evidence type="ECO:0000256" key="1">
    <source>
        <dbReference type="SAM" id="Phobius"/>
    </source>
</evidence>
<dbReference type="EMBL" id="JAINUF010000013">
    <property type="protein sequence ID" value="KAJ8343531.1"/>
    <property type="molecule type" value="Genomic_DNA"/>
</dbReference>
<keyword evidence="3" id="KW-1185">Reference proteome</keyword>
<sequence length="160" mass="17970">MADFAEILRAIGDFGLFQKLLLVGLCSPMIILPMYFYSVLFTHTGSSYHCNTDWILKISPNLSTEEQLNLTLPRDQAGSFKRCEMFTPVDWDIDSIREHEINQTTHCLDGWVYDTSVYTSSIVSDFDLVCDKANFVGMAQAVFMASILVGSFIFGPLAES</sequence>
<comment type="caution">
    <text evidence="2">The sequence shown here is derived from an EMBL/GenBank/DDBJ whole genome shotgun (WGS) entry which is preliminary data.</text>
</comment>
<dbReference type="AlphaFoldDB" id="A0A9Q1ER58"/>
<feature type="transmembrane region" description="Helical" evidence="1">
    <location>
        <begin position="135"/>
        <end position="158"/>
    </location>
</feature>
<keyword evidence="1" id="KW-1133">Transmembrane helix</keyword>
<protein>
    <submittedName>
        <fullName evidence="2">Uncharacterized protein</fullName>
    </submittedName>
</protein>
<evidence type="ECO:0000313" key="3">
    <source>
        <dbReference type="Proteomes" id="UP001152622"/>
    </source>
</evidence>
<reference evidence="2" key="1">
    <citation type="journal article" date="2023" name="Science">
        <title>Genome structures resolve the early diversification of teleost fishes.</title>
        <authorList>
            <person name="Parey E."/>
            <person name="Louis A."/>
            <person name="Montfort J."/>
            <person name="Bouchez O."/>
            <person name="Roques C."/>
            <person name="Iampietro C."/>
            <person name="Lluch J."/>
            <person name="Castinel A."/>
            <person name="Donnadieu C."/>
            <person name="Desvignes T."/>
            <person name="Floi Bucao C."/>
            <person name="Jouanno E."/>
            <person name="Wen M."/>
            <person name="Mejri S."/>
            <person name="Dirks R."/>
            <person name="Jansen H."/>
            <person name="Henkel C."/>
            <person name="Chen W.J."/>
            <person name="Zahm M."/>
            <person name="Cabau C."/>
            <person name="Klopp C."/>
            <person name="Thompson A.W."/>
            <person name="Robinson-Rechavi M."/>
            <person name="Braasch I."/>
            <person name="Lecointre G."/>
            <person name="Bobe J."/>
            <person name="Postlethwait J.H."/>
            <person name="Berthelot C."/>
            <person name="Roest Crollius H."/>
            <person name="Guiguen Y."/>
        </authorList>
    </citation>
    <scope>NUCLEOTIDE SEQUENCE</scope>
    <source>
        <strain evidence="2">WJC10195</strain>
    </source>
</reference>
<feature type="transmembrane region" description="Helical" evidence="1">
    <location>
        <begin position="20"/>
        <end position="38"/>
    </location>
</feature>